<feature type="non-terminal residue" evidence="2">
    <location>
        <position position="1"/>
    </location>
</feature>
<dbReference type="AlphaFoldDB" id="A0A3N4K008"/>
<keyword evidence="3" id="KW-1185">Reference proteome</keyword>
<feature type="region of interest" description="Disordered" evidence="1">
    <location>
        <begin position="33"/>
        <end position="90"/>
    </location>
</feature>
<reference evidence="2 3" key="1">
    <citation type="journal article" date="2018" name="Nat. Ecol. Evol.">
        <title>Pezizomycetes genomes reveal the molecular basis of ectomycorrhizal truffle lifestyle.</title>
        <authorList>
            <person name="Murat C."/>
            <person name="Payen T."/>
            <person name="Noel B."/>
            <person name="Kuo A."/>
            <person name="Morin E."/>
            <person name="Chen J."/>
            <person name="Kohler A."/>
            <person name="Krizsan K."/>
            <person name="Balestrini R."/>
            <person name="Da Silva C."/>
            <person name="Montanini B."/>
            <person name="Hainaut M."/>
            <person name="Levati E."/>
            <person name="Barry K.W."/>
            <person name="Belfiori B."/>
            <person name="Cichocki N."/>
            <person name="Clum A."/>
            <person name="Dockter R.B."/>
            <person name="Fauchery L."/>
            <person name="Guy J."/>
            <person name="Iotti M."/>
            <person name="Le Tacon F."/>
            <person name="Lindquist E.A."/>
            <person name="Lipzen A."/>
            <person name="Malagnac F."/>
            <person name="Mello A."/>
            <person name="Molinier V."/>
            <person name="Miyauchi S."/>
            <person name="Poulain J."/>
            <person name="Riccioni C."/>
            <person name="Rubini A."/>
            <person name="Sitrit Y."/>
            <person name="Splivallo R."/>
            <person name="Traeger S."/>
            <person name="Wang M."/>
            <person name="Zifcakova L."/>
            <person name="Wipf D."/>
            <person name="Zambonelli A."/>
            <person name="Paolocci F."/>
            <person name="Nowrousian M."/>
            <person name="Ottonello S."/>
            <person name="Baldrian P."/>
            <person name="Spatafora J.W."/>
            <person name="Henrissat B."/>
            <person name="Nagy L.G."/>
            <person name="Aury J.M."/>
            <person name="Wincker P."/>
            <person name="Grigoriev I.V."/>
            <person name="Bonfante P."/>
            <person name="Martin F.M."/>
        </authorList>
    </citation>
    <scope>NUCLEOTIDE SEQUENCE [LARGE SCALE GENOMIC DNA]</scope>
    <source>
        <strain evidence="2 3">120613-1</strain>
    </source>
</reference>
<dbReference type="OrthoDB" id="5402676at2759"/>
<organism evidence="2 3">
    <name type="scientific">Choiromyces venosus 120613-1</name>
    <dbReference type="NCBI Taxonomy" id="1336337"/>
    <lineage>
        <taxon>Eukaryota</taxon>
        <taxon>Fungi</taxon>
        <taxon>Dikarya</taxon>
        <taxon>Ascomycota</taxon>
        <taxon>Pezizomycotina</taxon>
        <taxon>Pezizomycetes</taxon>
        <taxon>Pezizales</taxon>
        <taxon>Tuberaceae</taxon>
        <taxon>Choiromyces</taxon>
    </lineage>
</organism>
<sequence length="126" mass="14632">LRRERPWQTHVREPPAALGDKIHSHLLHIHKRPLGVSPNHYSSHTAPLRNSRERKPRFRNGPIVTIILPTPTLHQRDSDRSSPRHSFRKPLPLTLSVRELADSRELEFQHGIRIYRTGLTGTRSTK</sequence>
<dbReference type="Proteomes" id="UP000276215">
    <property type="component" value="Unassembled WGS sequence"/>
</dbReference>
<name>A0A3N4K008_9PEZI</name>
<gene>
    <name evidence="2" type="ORF">L873DRAFT_1684678</name>
</gene>
<evidence type="ECO:0000313" key="3">
    <source>
        <dbReference type="Proteomes" id="UP000276215"/>
    </source>
</evidence>
<dbReference type="EMBL" id="ML120389">
    <property type="protein sequence ID" value="RPA99244.1"/>
    <property type="molecule type" value="Genomic_DNA"/>
</dbReference>
<protein>
    <submittedName>
        <fullName evidence="2">Uncharacterized protein</fullName>
    </submittedName>
</protein>
<evidence type="ECO:0000313" key="2">
    <source>
        <dbReference type="EMBL" id="RPA99244.1"/>
    </source>
</evidence>
<evidence type="ECO:0000256" key="1">
    <source>
        <dbReference type="SAM" id="MobiDB-lite"/>
    </source>
</evidence>
<proteinExistence type="predicted"/>
<accession>A0A3N4K008</accession>